<organism evidence="2 3">
    <name type="scientific">Paraburkholderia phenazinium</name>
    <dbReference type="NCBI Taxonomy" id="60549"/>
    <lineage>
        <taxon>Bacteria</taxon>
        <taxon>Pseudomonadati</taxon>
        <taxon>Pseudomonadota</taxon>
        <taxon>Betaproteobacteria</taxon>
        <taxon>Burkholderiales</taxon>
        <taxon>Burkholderiaceae</taxon>
        <taxon>Paraburkholderia</taxon>
    </lineage>
</organism>
<name>A0A1G8HT72_9BURK</name>
<proteinExistence type="predicted"/>
<dbReference type="Proteomes" id="UP000199706">
    <property type="component" value="Unassembled WGS sequence"/>
</dbReference>
<gene>
    <name evidence="2" type="ORF">SAMN05216466_11757</name>
</gene>
<protein>
    <submittedName>
        <fullName evidence="2">Uncharacterized protein</fullName>
    </submittedName>
</protein>
<feature type="compositionally biased region" description="Low complexity" evidence="1">
    <location>
        <begin position="110"/>
        <end position="126"/>
    </location>
</feature>
<sequence length="191" mass="20166">MLRCGSERLPVQRLVRRACSDTPECVVLHVLSPCSAAYLRHGVWSELLSAVSGLFLDGASSTAALTPTQGVGQLAKNRVNAGPLRCQGPLTRGSCPVCRKLETSRRVGEASQAPAKAHAASMSASAQGLSMSAARRRIHEKSGRFKQPVRTTCLSCEQPVCGKPHKACALGSTGRFGCRGSPARKNIGLET</sequence>
<feature type="region of interest" description="Disordered" evidence="1">
    <location>
        <begin position="109"/>
        <end position="134"/>
    </location>
</feature>
<evidence type="ECO:0000313" key="3">
    <source>
        <dbReference type="Proteomes" id="UP000199706"/>
    </source>
</evidence>
<reference evidence="2 3" key="1">
    <citation type="submission" date="2016-10" db="EMBL/GenBank/DDBJ databases">
        <authorList>
            <person name="de Groot N.N."/>
        </authorList>
    </citation>
    <scope>NUCLEOTIDE SEQUENCE [LARGE SCALE GENOMIC DNA]</scope>
    <source>
        <strain evidence="2 3">LMG 2247</strain>
    </source>
</reference>
<evidence type="ECO:0000256" key="1">
    <source>
        <dbReference type="SAM" id="MobiDB-lite"/>
    </source>
</evidence>
<accession>A0A1G8HT72</accession>
<evidence type="ECO:0000313" key="2">
    <source>
        <dbReference type="EMBL" id="SDI09700.1"/>
    </source>
</evidence>
<dbReference type="EMBL" id="FNCJ01000017">
    <property type="protein sequence ID" value="SDI09700.1"/>
    <property type="molecule type" value="Genomic_DNA"/>
</dbReference>
<dbReference type="AlphaFoldDB" id="A0A1G8HT72"/>